<keyword evidence="7" id="KW-0539">Nucleus</keyword>
<evidence type="ECO:0000256" key="4">
    <source>
        <dbReference type="ARBA" id="ARBA00022490"/>
    </source>
</evidence>
<dbReference type="SUPFAM" id="SSF74784">
    <property type="entry name" value="Translin"/>
    <property type="match status" value="1"/>
</dbReference>
<evidence type="ECO:0000256" key="1">
    <source>
        <dbReference type="ARBA" id="ARBA00004123"/>
    </source>
</evidence>
<dbReference type="EMBL" id="JADFTS010000008">
    <property type="protein sequence ID" value="KAF9594761.1"/>
    <property type="molecule type" value="Genomic_DNA"/>
</dbReference>
<dbReference type="AlphaFoldDB" id="A0A835LPG3"/>
<dbReference type="Gene3D" id="1.20.58.190">
    <property type="entry name" value="Translin, domain 1"/>
    <property type="match status" value="1"/>
</dbReference>
<evidence type="ECO:0000313" key="8">
    <source>
        <dbReference type="EMBL" id="KAF9594761.1"/>
    </source>
</evidence>
<keyword evidence="4" id="KW-0963">Cytoplasm</keyword>
<accession>A0A835LPG3</accession>
<organism evidence="8 9">
    <name type="scientific">Coptis chinensis</name>
    <dbReference type="NCBI Taxonomy" id="261450"/>
    <lineage>
        <taxon>Eukaryota</taxon>
        <taxon>Viridiplantae</taxon>
        <taxon>Streptophyta</taxon>
        <taxon>Embryophyta</taxon>
        <taxon>Tracheophyta</taxon>
        <taxon>Spermatophyta</taxon>
        <taxon>Magnoliopsida</taxon>
        <taxon>Ranunculales</taxon>
        <taxon>Ranunculaceae</taxon>
        <taxon>Coptidoideae</taxon>
        <taxon>Coptis</taxon>
    </lineage>
</organism>
<reference evidence="8 9" key="1">
    <citation type="submission" date="2020-10" db="EMBL/GenBank/DDBJ databases">
        <title>The Coptis chinensis genome and diversification of protoberbering-type alkaloids.</title>
        <authorList>
            <person name="Wang B."/>
            <person name="Shu S."/>
            <person name="Song C."/>
            <person name="Liu Y."/>
        </authorList>
    </citation>
    <scope>NUCLEOTIDE SEQUENCE [LARGE SCALE GENOMIC DNA]</scope>
    <source>
        <strain evidence="8">HL-2020</strain>
        <tissue evidence="8">Leaf</tissue>
    </source>
</reference>
<dbReference type="PANTHER" id="PTHR10741">
    <property type="entry name" value="TRANSLIN AND TRANSLIN ASSOCIATED PROTEIN X"/>
    <property type="match status" value="1"/>
</dbReference>
<evidence type="ECO:0000256" key="6">
    <source>
        <dbReference type="ARBA" id="ARBA00023125"/>
    </source>
</evidence>
<dbReference type="Proteomes" id="UP000631114">
    <property type="component" value="Unassembled WGS sequence"/>
</dbReference>
<evidence type="ECO:0000256" key="5">
    <source>
        <dbReference type="ARBA" id="ARBA00022884"/>
    </source>
</evidence>
<protein>
    <recommendedName>
        <fullName evidence="10">Translin</fullName>
    </recommendedName>
</protein>
<comment type="subcellular location">
    <subcellularLocation>
        <location evidence="2">Cytoplasm</location>
    </subcellularLocation>
    <subcellularLocation>
        <location evidence="1">Nucleus</location>
    </subcellularLocation>
</comment>
<gene>
    <name evidence="8" type="ORF">IFM89_034744</name>
</gene>
<dbReference type="GO" id="GO:0005634">
    <property type="term" value="C:nucleus"/>
    <property type="evidence" value="ECO:0007669"/>
    <property type="project" value="UniProtKB-SubCell"/>
</dbReference>
<keyword evidence="5" id="KW-0694">RNA-binding</keyword>
<name>A0A835LPG3_9MAGN</name>
<dbReference type="InterPro" id="IPR002848">
    <property type="entry name" value="Translin_fam"/>
</dbReference>
<evidence type="ECO:0000313" key="9">
    <source>
        <dbReference type="Proteomes" id="UP000631114"/>
    </source>
</evidence>
<comment type="similarity">
    <text evidence="3">Belongs to the translin family.</text>
</comment>
<dbReference type="GO" id="GO:0043565">
    <property type="term" value="F:sequence-specific DNA binding"/>
    <property type="evidence" value="ECO:0007669"/>
    <property type="project" value="InterPro"/>
</dbReference>
<evidence type="ECO:0000256" key="3">
    <source>
        <dbReference type="ARBA" id="ARBA00005902"/>
    </source>
</evidence>
<evidence type="ECO:0000256" key="7">
    <source>
        <dbReference type="ARBA" id="ARBA00023242"/>
    </source>
</evidence>
<dbReference type="Pfam" id="PF01997">
    <property type="entry name" value="Translin"/>
    <property type="match status" value="1"/>
</dbReference>
<comment type="caution">
    <text evidence="8">The sequence shown here is derived from an EMBL/GenBank/DDBJ whole genome shotgun (WGS) entry which is preliminary data.</text>
</comment>
<keyword evidence="6" id="KW-0238">DNA-binding</keyword>
<proteinExistence type="inferred from homology"/>
<dbReference type="InterPro" id="IPR016068">
    <property type="entry name" value="Translin_N"/>
</dbReference>
<dbReference type="GO" id="GO:0003723">
    <property type="term" value="F:RNA binding"/>
    <property type="evidence" value="ECO:0007669"/>
    <property type="project" value="UniProtKB-KW"/>
</dbReference>
<dbReference type="OrthoDB" id="829at2759"/>
<dbReference type="FunFam" id="1.20.58.190:FF:000001">
    <property type="entry name" value="Translin"/>
    <property type="match status" value="1"/>
</dbReference>
<evidence type="ECO:0000256" key="2">
    <source>
        <dbReference type="ARBA" id="ARBA00004496"/>
    </source>
</evidence>
<dbReference type="GO" id="GO:0005737">
    <property type="term" value="C:cytoplasm"/>
    <property type="evidence" value="ECO:0007669"/>
    <property type="project" value="UniProtKB-SubCell"/>
</dbReference>
<keyword evidence="9" id="KW-1185">Reference proteome</keyword>
<sequence>MKSASLFRNTFLSLSHSLNPILKPLISLHSFQNYRKPHHFTTMSSSSPRPFVEKQFEKLRTQLEQSRNLRDRIQSVTNEIESTLRVMQSGLLLVHQSRPIPEVLEKGKVQIDVLKELYGRLAEILKDCPGQYYRYHGDWRSETQTGVSLIAFLHWIETGDLLTHTEAEEKLGCMFSFSFAIELHLIGS</sequence>
<evidence type="ECO:0008006" key="10">
    <source>
        <dbReference type="Google" id="ProtNLM"/>
    </source>
</evidence>
<dbReference type="InterPro" id="IPR036081">
    <property type="entry name" value="Translin_sf"/>
</dbReference>